<dbReference type="AlphaFoldDB" id="A0A4R4YE09"/>
<gene>
    <name evidence="5" type="ORF">E1263_41990</name>
</gene>
<dbReference type="SMART" id="SM00345">
    <property type="entry name" value="HTH_GNTR"/>
    <property type="match status" value="1"/>
</dbReference>
<protein>
    <submittedName>
        <fullName evidence="5">GntR family transcriptional regulator</fullName>
    </submittedName>
</protein>
<dbReference type="PRINTS" id="PR00035">
    <property type="entry name" value="HTHGNTR"/>
</dbReference>
<dbReference type="InterPro" id="IPR000524">
    <property type="entry name" value="Tscrpt_reg_HTH_GntR"/>
</dbReference>
<keyword evidence="3" id="KW-0804">Transcription</keyword>
<dbReference type="PANTHER" id="PTHR44846">
    <property type="entry name" value="MANNOSYL-D-GLYCERATE TRANSPORT/METABOLISM SYSTEM REPRESSOR MNGR-RELATED"/>
    <property type="match status" value="1"/>
</dbReference>
<dbReference type="PANTHER" id="PTHR44846:SF17">
    <property type="entry name" value="GNTR-FAMILY TRANSCRIPTIONAL REGULATOR"/>
    <property type="match status" value="1"/>
</dbReference>
<dbReference type="InterPro" id="IPR011663">
    <property type="entry name" value="UTRA"/>
</dbReference>
<name>A0A4R4YE09_9ACTN</name>
<dbReference type="CDD" id="cd07377">
    <property type="entry name" value="WHTH_GntR"/>
    <property type="match status" value="1"/>
</dbReference>
<dbReference type="InterPro" id="IPR028978">
    <property type="entry name" value="Chorismate_lyase_/UTRA_dom_sf"/>
</dbReference>
<dbReference type="Gene3D" id="3.40.1410.10">
    <property type="entry name" value="Chorismate lyase-like"/>
    <property type="match status" value="1"/>
</dbReference>
<organism evidence="5 6">
    <name type="scientific">Kribbella antibiotica</name>
    <dbReference type="NCBI Taxonomy" id="190195"/>
    <lineage>
        <taxon>Bacteria</taxon>
        <taxon>Bacillati</taxon>
        <taxon>Actinomycetota</taxon>
        <taxon>Actinomycetes</taxon>
        <taxon>Propionibacteriales</taxon>
        <taxon>Kribbellaceae</taxon>
        <taxon>Kribbella</taxon>
    </lineage>
</organism>
<dbReference type="OrthoDB" id="7363114at2"/>
<dbReference type="Pfam" id="PF07702">
    <property type="entry name" value="UTRA"/>
    <property type="match status" value="1"/>
</dbReference>
<dbReference type="RefSeq" id="WP_132177993.1">
    <property type="nucleotide sequence ID" value="NZ_SMKX01000273.1"/>
</dbReference>
<evidence type="ECO:0000256" key="3">
    <source>
        <dbReference type="ARBA" id="ARBA00023163"/>
    </source>
</evidence>
<dbReference type="Gene3D" id="1.10.10.10">
    <property type="entry name" value="Winged helix-like DNA-binding domain superfamily/Winged helix DNA-binding domain"/>
    <property type="match status" value="1"/>
</dbReference>
<reference evidence="5 6" key="1">
    <citation type="submission" date="2019-03" db="EMBL/GenBank/DDBJ databases">
        <title>Draft genome sequences of novel Actinobacteria.</title>
        <authorList>
            <person name="Sahin N."/>
            <person name="Ay H."/>
            <person name="Saygin H."/>
        </authorList>
    </citation>
    <scope>NUCLEOTIDE SEQUENCE [LARGE SCALE GENOMIC DNA]</scope>
    <source>
        <strain evidence="5 6">JCM 13523</strain>
    </source>
</reference>
<dbReference type="Pfam" id="PF00392">
    <property type="entry name" value="GntR"/>
    <property type="match status" value="1"/>
</dbReference>
<evidence type="ECO:0000256" key="1">
    <source>
        <dbReference type="ARBA" id="ARBA00023015"/>
    </source>
</evidence>
<keyword evidence="6" id="KW-1185">Reference proteome</keyword>
<evidence type="ECO:0000313" key="5">
    <source>
        <dbReference type="EMBL" id="TDD42961.1"/>
    </source>
</evidence>
<dbReference type="GO" id="GO:0045892">
    <property type="term" value="P:negative regulation of DNA-templated transcription"/>
    <property type="evidence" value="ECO:0007669"/>
    <property type="project" value="TreeGrafter"/>
</dbReference>
<dbReference type="PROSITE" id="PS50949">
    <property type="entry name" value="HTH_GNTR"/>
    <property type="match status" value="1"/>
</dbReference>
<evidence type="ECO:0000256" key="2">
    <source>
        <dbReference type="ARBA" id="ARBA00023125"/>
    </source>
</evidence>
<dbReference type="InterPro" id="IPR036388">
    <property type="entry name" value="WH-like_DNA-bd_sf"/>
</dbReference>
<comment type="caution">
    <text evidence="5">The sequence shown here is derived from an EMBL/GenBank/DDBJ whole genome shotgun (WGS) entry which is preliminary data.</text>
</comment>
<dbReference type="SMART" id="SM00866">
    <property type="entry name" value="UTRA"/>
    <property type="match status" value="1"/>
</dbReference>
<feature type="domain" description="HTH gntR-type" evidence="4">
    <location>
        <begin position="4"/>
        <end position="72"/>
    </location>
</feature>
<evidence type="ECO:0000259" key="4">
    <source>
        <dbReference type="PROSITE" id="PS50949"/>
    </source>
</evidence>
<keyword evidence="1" id="KW-0805">Transcription regulation</keyword>
<dbReference type="GO" id="GO:0003677">
    <property type="term" value="F:DNA binding"/>
    <property type="evidence" value="ECO:0007669"/>
    <property type="project" value="UniProtKB-KW"/>
</dbReference>
<dbReference type="SUPFAM" id="SSF64288">
    <property type="entry name" value="Chorismate lyase-like"/>
    <property type="match status" value="1"/>
</dbReference>
<proteinExistence type="predicted"/>
<dbReference type="Proteomes" id="UP000295124">
    <property type="component" value="Unassembled WGS sequence"/>
</dbReference>
<dbReference type="InterPro" id="IPR036390">
    <property type="entry name" value="WH_DNA-bd_sf"/>
</dbReference>
<sequence>MPEGLKHERVAAVLTREIKAGLVRRGARLPGEVDLASRFGVSRNTVRAALAQLTEDGLISTRSGKGSFVIFDGRPLDGRLGWTHTATDPDLQVELRTIRIAHEHTSHKSDRTEKLIVIERLQLAADKPIAWECSWIPALDSLRELPRRGLVDDSIALTLTRAGLHPDHCQQRLRGRSLESSEAKLLKRRTGSWFLHTERTSWTADDRFAEYAECLLDPSYFELTLDYGTP</sequence>
<dbReference type="InterPro" id="IPR050679">
    <property type="entry name" value="Bact_HTH_transcr_reg"/>
</dbReference>
<keyword evidence="2" id="KW-0238">DNA-binding</keyword>
<dbReference type="SUPFAM" id="SSF46785">
    <property type="entry name" value="Winged helix' DNA-binding domain"/>
    <property type="match status" value="1"/>
</dbReference>
<dbReference type="GO" id="GO:0003700">
    <property type="term" value="F:DNA-binding transcription factor activity"/>
    <property type="evidence" value="ECO:0007669"/>
    <property type="project" value="InterPro"/>
</dbReference>
<evidence type="ECO:0000313" key="6">
    <source>
        <dbReference type="Proteomes" id="UP000295124"/>
    </source>
</evidence>
<accession>A0A4R4YE09</accession>
<dbReference type="EMBL" id="SMKX01000273">
    <property type="protein sequence ID" value="TDD42961.1"/>
    <property type="molecule type" value="Genomic_DNA"/>
</dbReference>